<dbReference type="InterPro" id="IPR027417">
    <property type="entry name" value="P-loop_NTPase"/>
</dbReference>
<dbReference type="GO" id="GO:0005737">
    <property type="term" value="C:cytoplasm"/>
    <property type="evidence" value="ECO:0007669"/>
    <property type="project" value="UniProtKB-SubCell"/>
</dbReference>
<keyword evidence="1 10" id="KW-0963">Cytoplasm</keyword>
<comment type="subcellular location">
    <subcellularLocation>
        <location evidence="10">Cytoplasm</location>
    </subcellularLocation>
</comment>
<dbReference type="PANTHER" id="PTHR32120:SF11">
    <property type="entry name" value="SMALL RIBOSOMAL SUBUNIT BIOGENESIS GTPASE RSGA 1, MITOCHONDRIAL-RELATED"/>
    <property type="match status" value="1"/>
</dbReference>
<evidence type="ECO:0000256" key="6">
    <source>
        <dbReference type="ARBA" id="ARBA00022801"/>
    </source>
</evidence>
<dbReference type="Gene3D" id="2.40.50.140">
    <property type="entry name" value="Nucleic acid-binding proteins"/>
    <property type="match status" value="1"/>
</dbReference>
<dbReference type="GO" id="GO:0005525">
    <property type="term" value="F:GTP binding"/>
    <property type="evidence" value="ECO:0007669"/>
    <property type="project" value="UniProtKB-UniRule"/>
</dbReference>
<dbReference type="SUPFAM" id="SSF50249">
    <property type="entry name" value="Nucleic acid-binding proteins"/>
    <property type="match status" value="1"/>
</dbReference>
<dbReference type="RefSeq" id="WP_010496229.1">
    <property type="nucleotide sequence ID" value="NZ_JQBK01000039.1"/>
</dbReference>
<comment type="function">
    <text evidence="10">One of several proteins that assist in the late maturation steps of the functional core of the 30S ribosomal subunit. Helps release RbfA from mature subunits. May play a role in the assembly of ribosomal proteins into the subunit. Circularly permuted GTPase that catalyzes slow GTP hydrolysis, GTPase activity is stimulated by the 30S ribosomal subunit.</text>
</comment>
<dbReference type="GeneID" id="95349128"/>
<evidence type="ECO:0000313" key="14">
    <source>
        <dbReference type="EMBL" id="SFV40447.1"/>
    </source>
</evidence>
<comment type="cofactor">
    <cofactor evidence="10">
        <name>Zn(2+)</name>
        <dbReference type="ChEBI" id="CHEBI:29105"/>
    </cofactor>
    <text evidence="10">Binds 1 zinc ion per subunit.</text>
</comment>
<keyword evidence="7 10" id="KW-0862">Zinc</keyword>
<dbReference type="EMBL" id="LT630287">
    <property type="protein sequence ID" value="SFV40447.1"/>
    <property type="molecule type" value="Genomic_DNA"/>
</dbReference>
<dbReference type="InterPro" id="IPR004881">
    <property type="entry name" value="Ribosome_biogen_GTPase_RsgA"/>
</dbReference>
<gene>
    <name evidence="10" type="primary">rsgA</name>
    <name evidence="13" type="ORF">IV43_GL001367</name>
    <name evidence="14" type="ORF">LAC1533_1027</name>
</gene>
<dbReference type="Proteomes" id="UP000051491">
    <property type="component" value="Unassembled WGS sequence"/>
</dbReference>
<dbReference type="PANTHER" id="PTHR32120">
    <property type="entry name" value="SMALL RIBOSOMAL SUBUNIT BIOGENESIS GTPASE RSGA"/>
    <property type="match status" value="1"/>
</dbReference>
<reference evidence="13 15" key="1">
    <citation type="journal article" date="2015" name="Genome Announc.">
        <title>Expanding the biotechnology potential of lactobacilli through comparative genomics of 213 strains and associated genera.</title>
        <authorList>
            <person name="Sun Z."/>
            <person name="Harris H.M."/>
            <person name="McCann A."/>
            <person name="Guo C."/>
            <person name="Argimon S."/>
            <person name="Zhang W."/>
            <person name="Yang X."/>
            <person name="Jeffery I.B."/>
            <person name="Cooney J.C."/>
            <person name="Kagawa T.F."/>
            <person name="Liu W."/>
            <person name="Song Y."/>
            <person name="Salvetti E."/>
            <person name="Wrobel A."/>
            <person name="Rasinkangas P."/>
            <person name="Parkhill J."/>
            <person name="Rea M.C."/>
            <person name="O'Sullivan O."/>
            <person name="Ritari J."/>
            <person name="Douillard F.P."/>
            <person name="Paul Ross R."/>
            <person name="Yang R."/>
            <person name="Briner A.E."/>
            <person name="Felis G.E."/>
            <person name="de Vos W.M."/>
            <person name="Barrangou R."/>
            <person name="Klaenhammer T.R."/>
            <person name="Caufield P.W."/>
            <person name="Cui Y."/>
            <person name="Zhang H."/>
            <person name="O'Toole P.W."/>
        </authorList>
    </citation>
    <scope>NUCLEOTIDE SEQUENCE [LARGE SCALE GENOMIC DNA]</scope>
    <source>
        <strain evidence="13 15">DSM 15353</strain>
    </source>
</reference>
<dbReference type="PROSITE" id="PS51721">
    <property type="entry name" value="G_CP"/>
    <property type="match status" value="1"/>
</dbReference>
<keyword evidence="4 10" id="KW-0699">rRNA-binding</keyword>
<dbReference type="STRING" id="89059.LAC1533_1027"/>
<dbReference type="OrthoDB" id="9809485at2"/>
<dbReference type="GO" id="GO:0042274">
    <property type="term" value="P:ribosomal small subunit biogenesis"/>
    <property type="evidence" value="ECO:0007669"/>
    <property type="project" value="UniProtKB-UniRule"/>
</dbReference>
<protein>
    <recommendedName>
        <fullName evidence="10">Small ribosomal subunit biogenesis GTPase RsgA</fullName>
        <ecNumber evidence="10">3.6.1.-</ecNumber>
    </recommendedName>
</protein>
<dbReference type="PROSITE" id="PS50936">
    <property type="entry name" value="ENGC_GTPASE"/>
    <property type="match status" value="1"/>
</dbReference>
<dbReference type="Pfam" id="PF16745">
    <property type="entry name" value="RsgA_N"/>
    <property type="match status" value="1"/>
</dbReference>
<dbReference type="Pfam" id="PF03193">
    <property type="entry name" value="RsgA_GTPase"/>
    <property type="match status" value="1"/>
</dbReference>
<keyword evidence="3 10" id="KW-0479">Metal-binding</keyword>
<dbReference type="InterPro" id="IPR031944">
    <property type="entry name" value="RsgA_N"/>
</dbReference>
<feature type="domain" description="EngC GTPase" evidence="11">
    <location>
        <begin position="72"/>
        <end position="221"/>
    </location>
</feature>
<dbReference type="GO" id="GO:0003924">
    <property type="term" value="F:GTPase activity"/>
    <property type="evidence" value="ECO:0007669"/>
    <property type="project" value="UniProtKB-UniRule"/>
</dbReference>
<feature type="binding site" evidence="10">
    <location>
        <begin position="166"/>
        <end position="174"/>
    </location>
    <ligand>
        <name>GTP</name>
        <dbReference type="ChEBI" id="CHEBI:37565"/>
    </ligand>
</feature>
<dbReference type="HAMAP" id="MF_01820">
    <property type="entry name" value="GTPase_RsgA"/>
    <property type="match status" value="1"/>
</dbReference>
<evidence type="ECO:0000256" key="9">
    <source>
        <dbReference type="ARBA" id="ARBA00023134"/>
    </source>
</evidence>
<accession>A0A0R2K2V4</accession>
<dbReference type="SUPFAM" id="SSF52540">
    <property type="entry name" value="P-loop containing nucleoside triphosphate hydrolases"/>
    <property type="match status" value="1"/>
</dbReference>
<dbReference type="GO" id="GO:0019843">
    <property type="term" value="F:rRNA binding"/>
    <property type="evidence" value="ECO:0007669"/>
    <property type="project" value="UniProtKB-KW"/>
</dbReference>
<dbReference type="InterPro" id="IPR010914">
    <property type="entry name" value="RsgA_GTPase_dom"/>
</dbReference>
<evidence type="ECO:0000256" key="5">
    <source>
        <dbReference type="ARBA" id="ARBA00022741"/>
    </source>
</evidence>
<dbReference type="Gene3D" id="3.40.50.300">
    <property type="entry name" value="P-loop containing nucleotide triphosphate hydrolases"/>
    <property type="match status" value="1"/>
</dbReference>
<name>A0A0R2K2V4_9LACO</name>
<evidence type="ECO:0000256" key="1">
    <source>
        <dbReference type="ARBA" id="ARBA00022490"/>
    </source>
</evidence>
<keyword evidence="6 10" id="KW-0378">Hydrolase</keyword>
<dbReference type="InterPro" id="IPR030378">
    <property type="entry name" value="G_CP_dom"/>
</dbReference>
<evidence type="ECO:0000313" key="16">
    <source>
        <dbReference type="Proteomes" id="UP000190935"/>
    </source>
</evidence>
<dbReference type="EMBL" id="JQBK01000039">
    <property type="protein sequence ID" value="KRN83739.1"/>
    <property type="molecule type" value="Genomic_DNA"/>
</dbReference>
<dbReference type="CDD" id="cd04466">
    <property type="entry name" value="S1_YloQ_GTPase"/>
    <property type="match status" value="1"/>
</dbReference>
<feature type="domain" description="CP-type G" evidence="12">
    <location>
        <begin position="63"/>
        <end position="223"/>
    </location>
</feature>
<keyword evidence="2 10" id="KW-0690">Ribosome biogenesis</keyword>
<sequence>MVKGQIIQSLSGYFDVLADERIYRTRARGNFRNKKEVPYVGDWVEFKADNEREGYLLKILERKNSLVRPPVANVDRAIVVTACVEPKLSTNLLDRQLASLRNNNIAPMIYFSKADLLSQDEREKLVKLVDYYQQYFPCFIFSKEDPKEIKDDFLGQVSSEVIVVMGQTGAGKSTFLNLIAPGLNLKTAEVSKALSRGKHTTRRVTLRQIQNNLIADTPGFSSFEILDVSKEELPLLYPDFVALQDNCKFRGCLHLKEPQCAVKAAYEDGTILASRYENYVQFQSDIAKRKPKYN</sequence>
<evidence type="ECO:0000256" key="10">
    <source>
        <dbReference type="HAMAP-Rule" id="MF_01820"/>
    </source>
</evidence>
<evidence type="ECO:0000256" key="3">
    <source>
        <dbReference type="ARBA" id="ARBA00022723"/>
    </source>
</evidence>
<comment type="subunit">
    <text evidence="10">Monomer. Associates with 30S ribosomal subunit, binds 16S rRNA.</text>
</comment>
<feature type="binding site" evidence="10">
    <location>
        <position position="252"/>
    </location>
    <ligand>
        <name>Zn(2+)</name>
        <dbReference type="ChEBI" id="CHEBI:29105"/>
    </ligand>
</feature>
<evidence type="ECO:0000313" key="13">
    <source>
        <dbReference type="EMBL" id="KRN83739.1"/>
    </source>
</evidence>
<proteinExistence type="inferred from homology"/>
<evidence type="ECO:0000259" key="12">
    <source>
        <dbReference type="PROSITE" id="PS51721"/>
    </source>
</evidence>
<feature type="binding site" evidence="10">
    <location>
        <begin position="112"/>
        <end position="115"/>
    </location>
    <ligand>
        <name>GTP</name>
        <dbReference type="ChEBI" id="CHEBI:37565"/>
    </ligand>
</feature>
<keyword evidence="8 10" id="KW-0694">RNA-binding</keyword>
<feature type="binding site" evidence="10">
    <location>
        <position position="247"/>
    </location>
    <ligand>
        <name>Zn(2+)</name>
        <dbReference type="ChEBI" id="CHEBI:29105"/>
    </ligand>
</feature>
<dbReference type="PATRIC" id="fig|89059.3.peg.1469"/>
<evidence type="ECO:0000256" key="4">
    <source>
        <dbReference type="ARBA" id="ARBA00022730"/>
    </source>
</evidence>
<dbReference type="KEGG" id="laca:LAC1533_1027"/>
<evidence type="ECO:0000256" key="8">
    <source>
        <dbReference type="ARBA" id="ARBA00022884"/>
    </source>
</evidence>
<dbReference type="InterPro" id="IPR012340">
    <property type="entry name" value="NA-bd_OB-fold"/>
</dbReference>
<dbReference type="Gene3D" id="1.10.40.50">
    <property type="entry name" value="Probable gtpase engc, domain 3"/>
    <property type="match status" value="1"/>
</dbReference>
<feature type="binding site" evidence="10">
    <location>
        <position position="254"/>
    </location>
    <ligand>
        <name>Zn(2+)</name>
        <dbReference type="ChEBI" id="CHEBI:29105"/>
    </ligand>
</feature>
<evidence type="ECO:0000256" key="7">
    <source>
        <dbReference type="ARBA" id="ARBA00022833"/>
    </source>
</evidence>
<reference evidence="16" key="3">
    <citation type="submission" date="2016-11" db="EMBL/GenBank/DDBJ databases">
        <authorList>
            <person name="Papadimitriou K."/>
        </authorList>
    </citation>
    <scope>NUCLEOTIDE SEQUENCE [LARGE SCALE GENOMIC DNA]</scope>
    <source>
        <strain evidence="16">ACA-DC 1533</strain>
    </source>
</reference>
<organism evidence="13 15">
    <name type="scientific">Ligilactobacillus acidipiscis</name>
    <dbReference type="NCBI Taxonomy" id="89059"/>
    <lineage>
        <taxon>Bacteria</taxon>
        <taxon>Bacillati</taxon>
        <taxon>Bacillota</taxon>
        <taxon>Bacilli</taxon>
        <taxon>Lactobacillales</taxon>
        <taxon>Lactobacillaceae</taxon>
        <taxon>Ligilactobacillus</taxon>
    </lineage>
</organism>
<evidence type="ECO:0000313" key="15">
    <source>
        <dbReference type="Proteomes" id="UP000051491"/>
    </source>
</evidence>
<dbReference type="Proteomes" id="UP000190935">
    <property type="component" value="Chromosome I"/>
</dbReference>
<evidence type="ECO:0000259" key="11">
    <source>
        <dbReference type="PROSITE" id="PS50936"/>
    </source>
</evidence>
<dbReference type="CDD" id="cd01854">
    <property type="entry name" value="YjeQ_EngC"/>
    <property type="match status" value="1"/>
</dbReference>
<keyword evidence="9 10" id="KW-0342">GTP-binding</keyword>
<keyword evidence="5 10" id="KW-0547">Nucleotide-binding</keyword>
<feature type="binding site" evidence="10">
    <location>
        <position position="260"/>
    </location>
    <ligand>
        <name>Zn(2+)</name>
        <dbReference type="ChEBI" id="CHEBI:29105"/>
    </ligand>
</feature>
<dbReference type="AlphaFoldDB" id="A0A0R2K2V4"/>
<reference evidence="14" key="2">
    <citation type="submission" date="2016-11" db="EMBL/GenBank/DDBJ databases">
        <authorList>
            <person name="Jaros S."/>
            <person name="Januszkiewicz K."/>
            <person name="Wedrychowicz H."/>
        </authorList>
    </citation>
    <scope>NUCLEOTIDE SEQUENCE [LARGE SCALE GENOMIC DNA]</scope>
    <source>
        <strain evidence="14">ACA-DC 1533</strain>
    </source>
</reference>
<comment type="similarity">
    <text evidence="10">Belongs to the TRAFAC class YlqF/YawG GTPase family. RsgA subfamily.</text>
</comment>
<dbReference type="EC" id="3.6.1.-" evidence="10"/>
<dbReference type="GO" id="GO:0046872">
    <property type="term" value="F:metal ion binding"/>
    <property type="evidence" value="ECO:0007669"/>
    <property type="project" value="UniProtKB-KW"/>
</dbReference>
<evidence type="ECO:0000256" key="2">
    <source>
        <dbReference type="ARBA" id="ARBA00022517"/>
    </source>
</evidence>
<dbReference type="NCBIfam" id="TIGR00157">
    <property type="entry name" value="ribosome small subunit-dependent GTPase A"/>
    <property type="match status" value="1"/>
</dbReference>